<keyword evidence="4 7" id="KW-0067">ATP-binding</keyword>
<dbReference type="GO" id="GO:0098796">
    <property type="term" value="C:membrane protein complex"/>
    <property type="evidence" value="ECO:0007669"/>
    <property type="project" value="UniProtKB-ARBA"/>
</dbReference>
<protein>
    <submittedName>
        <fullName evidence="6 7">ABC transporter ATP-binding protein</fullName>
    </submittedName>
</protein>
<name>A0A1Y0YLJ8_BACLI</name>
<reference evidence="6 9" key="2">
    <citation type="submission" date="2020-12" db="EMBL/GenBank/DDBJ databases">
        <title>FDA dAtabase for Regulatory Grade micrObial Sequences (FDA-ARGOS): Supporting development and validation of Infectious Disease Dx tests.</title>
        <authorList>
            <person name="Nelson B."/>
            <person name="Plummer A."/>
            <person name="Tallon L."/>
            <person name="Sadzewicz L."/>
            <person name="Zhao X."/>
            <person name="Boylan J."/>
            <person name="Ott S."/>
            <person name="Bowen H."/>
            <person name="Vavikolanu K."/>
            <person name="Mehta A."/>
            <person name="Aluvathingal J."/>
            <person name="Nadendla S."/>
            <person name="Myers T."/>
            <person name="Yan Y."/>
            <person name="Sichtig H."/>
        </authorList>
    </citation>
    <scope>NUCLEOTIDE SEQUENCE [LARGE SCALE GENOMIC DNA]</scope>
    <source>
        <strain evidence="6 9">FDAARGOS_923</strain>
    </source>
</reference>
<dbReference type="EMBL" id="CP065647">
    <property type="protein sequence ID" value="QPR73531.1"/>
    <property type="molecule type" value="Genomic_DNA"/>
</dbReference>
<dbReference type="GO" id="GO:0022857">
    <property type="term" value="F:transmembrane transporter activity"/>
    <property type="evidence" value="ECO:0007669"/>
    <property type="project" value="UniProtKB-ARBA"/>
</dbReference>
<dbReference type="PROSITE" id="PS00211">
    <property type="entry name" value="ABC_TRANSPORTER_1"/>
    <property type="match status" value="1"/>
</dbReference>
<evidence type="ECO:0000256" key="1">
    <source>
        <dbReference type="ARBA" id="ARBA00005417"/>
    </source>
</evidence>
<dbReference type="InterPro" id="IPR003439">
    <property type="entry name" value="ABC_transporter-like_ATP-bd"/>
</dbReference>
<dbReference type="InterPro" id="IPR027417">
    <property type="entry name" value="P-loop_NTPase"/>
</dbReference>
<dbReference type="Gene3D" id="3.40.50.300">
    <property type="entry name" value="P-loop containing nucleotide triphosphate hydrolases"/>
    <property type="match status" value="1"/>
</dbReference>
<dbReference type="EMBL" id="NILC01000023">
    <property type="protein sequence ID" value="TWL27543.1"/>
    <property type="molecule type" value="Genomic_DNA"/>
</dbReference>
<proteinExistence type="inferred from homology"/>
<feature type="domain" description="ABC transporter" evidence="5">
    <location>
        <begin position="6"/>
        <end position="244"/>
    </location>
</feature>
<keyword evidence="3" id="KW-0547">Nucleotide-binding</keyword>
<dbReference type="InterPro" id="IPR017871">
    <property type="entry name" value="ABC_transporter-like_CS"/>
</dbReference>
<dbReference type="SUPFAM" id="SSF52540">
    <property type="entry name" value="P-loop containing nucleoside triphosphate hydrolases"/>
    <property type="match status" value="1"/>
</dbReference>
<comment type="similarity">
    <text evidence="1">Belongs to the ABC transporter superfamily.</text>
</comment>
<evidence type="ECO:0000256" key="4">
    <source>
        <dbReference type="ARBA" id="ARBA00022840"/>
    </source>
</evidence>
<sequence length="258" mass="28819">MTTNMLVVKNINKTYKGQVSHQALKDISFNVEESEFTAIMGPSGSGKTTLLNIISTIDRPDSGDILIRGEDPHHLKRAKLAHFRRRQLGFVFQDFNLLDTLTIGENIMLPLTLENQPLSVMEDKLQAIAEKLGIEQLLNKRTFEVSGGQKQRAAIARAVIHQPALILADEPTGNLDSQASKDVMETMQHLNENDNATILMVTHDPVAASYCRRVIFIKDGTLFNEIYRGANRQVFYEEILNVLSMLGGNTNDLSSVRL</sequence>
<dbReference type="CDD" id="cd03255">
    <property type="entry name" value="ABC_MJ0796_LolCDE_FtsE"/>
    <property type="match status" value="1"/>
</dbReference>
<dbReference type="InterPro" id="IPR017911">
    <property type="entry name" value="MacB-like_ATP-bd"/>
</dbReference>
<dbReference type="GO" id="GO:0016887">
    <property type="term" value="F:ATP hydrolysis activity"/>
    <property type="evidence" value="ECO:0007669"/>
    <property type="project" value="InterPro"/>
</dbReference>
<dbReference type="Proteomes" id="UP000435910">
    <property type="component" value="Unassembled WGS sequence"/>
</dbReference>
<dbReference type="FunFam" id="3.40.50.300:FF:000032">
    <property type="entry name" value="Export ABC transporter ATP-binding protein"/>
    <property type="match status" value="1"/>
</dbReference>
<evidence type="ECO:0000313" key="9">
    <source>
        <dbReference type="Proteomes" id="UP000595038"/>
    </source>
</evidence>
<evidence type="ECO:0000256" key="3">
    <source>
        <dbReference type="ARBA" id="ARBA00022741"/>
    </source>
</evidence>
<dbReference type="Proteomes" id="UP000595038">
    <property type="component" value="Chromosome"/>
</dbReference>
<dbReference type="GO" id="GO:0005524">
    <property type="term" value="F:ATP binding"/>
    <property type="evidence" value="ECO:0007669"/>
    <property type="project" value="UniProtKB-KW"/>
</dbReference>
<dbReference type="PANTHER" id="PTHR42798:SF7">
    <property type="entry name" value="ALPHA-D-RIBOSE 1-METHYLPHOSPHONATE 5-TRIPHOSPHATE SYNTHASE SUBUNIT PHNL"/>
    <property type="match status" value="1"/>
</dbReference>
<evidence type="ECO:0000313" key="6">
    <source>
        <dbReference type="EMBL" id="QPR73531.1"/>
    </source>
</evidence>
<reference evidence="7 8" key="1">
    <citation type="submission" date="2019-06" db="EMBL/GenBank/DDBJ databases">
        <title>Genome sequence analysis of &gt;100 Bacillus licheniformis strains suggests intrinsic resistance to this species.</title>
        <authorList>
            <person name="Wels M."/>
            <person name="Siezen R.J."/>
            <person name="Johansen E."/>
            <person name="Stuer-Lauridsen B."/>
            <person name="Bjerre K."/>
            <person name="Nielsen B.K.K."/>
        </authorList>
    </citation>
    <scope>NUCLEOTIDE SEQUENCE [LARGE SCALE GENOMIC DNA]</scope>
    <source>
        <strain evidence="7 8">BAC-16736</strain>
    </source>
</reference>
<dbReference type="RefSeq" id="WP_003186414.1">
    <property type="nucleotide sequence ID" value="NZ_BEXU01000002.1"/>
</dbReference>
<dbReference type="PROSITE" id="PS50893">
    <property type="entry name" value="ABC_TRANSPORTER_2"/>
    <property type="match status" value="1"/>
</dbReference>
<evidence type="ECO:0000313" key="8">
    <source>
        <dbReference type="Proteomes" id="UP000435910"/>
    </source>
</evidence>
<dbReference type="PANTHER" id="PTHR42798">
    <property type="entry name" value="LIPOPROTEIN-RELEASING SYSTEM ATP-BINDING PROTEIN LOLD"/>
    <property type="match status" value="1"/>
</dbReference>
<evidence type="ECO:0000256" key="2">
    <source>
        <dbReference type="ARBA" id="ARBA00022448"/>
    </source>
</evidence>
<organism evidence="7 8">
    <name type="scientific">Bacillus licheniformis</name>
    <dbReference type="NCBI Taxonomy" id="1402"/>
    <lineage>
        <taxon>Bacteria</taxon>
        <taxon>Bacillati</taxon>
        <taxon>Bacillota</taxon>
        <taxon>Bacilli</taxon>
        <taxon>Bacillales</taxon>
        <taxon>Bacillaceae</taxon>
        <taxon>Bacillus</taxon>
    </lineage>
</organism>
<gene>
    <name evidence="7" type="ORF">CHCC16736_2864</name>
    <name evidence="6" type="ORF">I6G80_04495</name>
</gene>
<dbReference type="GeneID" id="92859283"/>
<dbReference type="AlphaFoldDB" id="A0A1Y0YLJ8"/>
<evidence type="ECO:0000259" key="5">
    <source>
        <dbReference type="PROSITE" id="PS50893"/>
    </source>
</evidence>
<evidence type="ECO:0000313" key="7">
    <source>
        <dbReference type="EMBL" id="TWL27543.1"/>
    </source>
</evidence>
<dbReference type="OMA" id="LPWLTCF"/>
<dbReference type="Pfam" id="PF00005">
    <property type="entry name" value="ABC_tran"/>
    <property type="match status" value="1"/>
</dbReference>
<accession>A0A1Y0YLJ8</accession>
<dbReference type="SMART" id="SM00382">
    <property type="entry name" value="AAA"/>
    <property type="match status" value="1"/>
</dbReference>
<dbReference type="InterPro" id="IPR003593">
    <property type="entry name" value="AAA+_ATPase"/>
</dbReference>
<keyword evidence="2" id="KW-0813">Transport</keyword>